<proteinExistence type="predicted"/>
<dbReference type="Proteomes" id="UP000001449">
    <property type="component" value="Chromosome 7"/>
</dbReference>
<dbReference type="GeneID" id="7446177"/>
<feature type="region of interest" description="Disordered" evidence="1">
    <location>
        <begin position="182"/>
        <end position="227"/>
    </location>
</feature>
<evidence type="ECO:0000313" key="3">
    <source>
        <dbReference type="Proteomes" id="UP000001449"/>
    </source>
</evidence>
<reference evidence="2 3" key="1">
    <citation type="journal article" date="2004" name="Science">
        <title>The genome of the diatom Thalassiosira pseudonana: ecology, evolution, and metabolism.</title>
        <authorList>
            <person name="Armbrust E.V."/>
            <person name="Berges J.A."/>
            <person name="Bowler C."/>
            <person name="Green B.R."/>
            <person name="Martinez D."/>
            <person name="Putnam N.H."/>
            <person name="Zhou S."/>
            <person name="Allen A.E."/>
            <person name="Apt K.E."/>
            <person name="Bechner M."/>
            <person name="Brzezinski M.A."/>
            <person name="Chaal B.K."/>
            <person name="Chiovitti A."/>
            <person name="Davis A.K."/>
            <person name="Demarest M.S."/>
            <person name="Detter J.C."/>
            <person name="Glavina T."/>
            <person name="Goodstein D."/>
            <person name="Hadi M.Z."/>
            <person name="Hellsten U."/>
            <person name="Hildebrand M."/>
            <person name="Jenkins B.D."/>
            <person name="Jurka J."/>
            <person name="Kapitonov V.V."/>
            <person name="Kroger N."/>
            <person name="Lau W.W."/>
            <person name="Lane T.W."/>
            <person name="Larimer F.W."/>
            <person name="Lippmeier J.C."/>
            <person name="Lucas S."/>
            <person name="Medina M."/>
            <person name="Montsant A."/>
            <person name="Obornik M."/>
            <person name="Parker M.S."/>
            <person name="Palenik B."/>
            <person name="Pazour G.J."/>
            <person name="Richardson P.M."/>
            <person name="Rynearson T.A."/>
            <person name="Saito M.A."/>
            <person name="Schwartz D.C."/>
            <person name="Thamatrakoln K."/>
            <person name="Valentin K."/>
            <person name="Vardi A."/>
            <person name="Wilkerson F.P."/>
            <person name="Rokhsar D.S."/>
        </authorList>
    </citation>
    <scope>NUCLEOTIDE SEQUENCE [LARGE SCALE GENOMIC DNA]</scope>
    <source>
        <strain evidence="2 3">CCMP1335</strain>
    </source>
</reference>
<evidence type="ECO:0000256" key="1">
    <source>
        <dbReference type="SAM" id="MobiDB-lite"/>
    </source>
</evidence>
<dbReference type="RefSeq" id="XP_002295700.1">
    <property type="nucleotide sequence ID" value="XM_002295664.1"/>
</dbReference>
<reference evidence="2 3" key="2">
    <citation type="journal article" date="2008" name="Nature">
        <title>The Phaeodactylum genome reveals the evolutionary history of diatom genomes.</title>
        <authorList>
            <person name="Bowler C."/>
            <person name="Allen A.E."/>
            <person name="Badger J.H."/>
            <person name="Grimwood J."/>
            <person name="Jabbari K."/>
            <person name="Kuo A."/>
            <person name="Maheswari U."/>
            <person name="Martens C."/>
            <person name="Maumus F."/>
            <person name="Otillar R.P."/>
            <person name="Rayko E."/>
            <person name="Salamov A."/>
            <person name="Vandepoele K."/>
            <person name="Beszteri B."/>
            <person name="Gruber A."/>
            <person name="Heijde M."/>
            <person name="Katinka M."/>
            <person name="Mock T."/>
            <person name="Valentin K."/>
            <person name="Verret F."/>
            <person name="Berges J.A."/>
            <person name="Brownlee C."/>
            <person name="Cadoret J.P."/>
            <person name="Chiovitti A."/>
            <person name="Choi C.J."/>
            <person name="Coesel S."/>
            <person name="De Martino A."/>
            <person name="Detter J.C."/>
            <person name="Durkin C."/>
            <person name="Falciatore A."/>
            <person name="Fournet J."/>
            <person name="Haruta M."/>
            <person name="Huysman M.J."/>
            <person name="Jenkins B.D."/>
            <person name="Jiroutova K."/>
            <person name="Jorgensen R.E."/>
            <person name="Joubert Y."/>
            <person name="Kaplan A."/>
            <person name="Kroger N."/>
            <person name="Kroth P.G."/>
            <person name="La Roche J."/>
            <person name="Lindquist E."/>
            <person name="Lommer M."/>
            <person name="Martin-Jezequel V."/>
            <person name="Lopez P.J."/>
            <person name="Lucas S."/>
            <person name="Mangogna M."/>
            <person name="McGinnis K."/>
            <person name="Medlin L.K."/>
            <person name="Montsant A."/>
            <person name="Oudot-Le Secq M.P."/>
            <person name="Napoli C."/>
            <person name="Obornik M."/>
            <person name="Parker M.S."/>
            <person name="Petit J.L."/>
            <person name="Porcel B.M."/>
            <person name="Poulsen N."/>
            <person name="Robison M."/>
            <person name="Rychlewski L."/>
            <person name="Rynearson T.A."/>
            <person name="Schmutz J."/>
            <person name="Shapiro H."/>
            <person name="Siaut M."/>
            <person name="Stanley M."/>
            <person name="Sussman M.R."/>
            <person name="Taylor A.R."/>
            <person name="Vardi A."/>
            <person name="von Dassow P."/>
            <person name="Vyverman W."/>
            <person name="Willis A."/>
            <person name="Wyrwicz L.S."/>
            <person name="Rokhsar D.S."/>
            <person name="Weissenbach J."/>
            <person name="Armbrust E.V."/>
            <person name="Green B.R."/>
            <person name="Van de Peer Y."/>
            <person name="Grigoriev I.V."/>
        </authorList>
    </citation>
    <scope>NUCLEOTIDE SEQUENCE [LARGE SCALE GENOMIC DNA]</scope>
    <source>
        <strain evidence="2 3">CCMP1335</strain>
    </source>
</reference>
<feature type="compositionally biased region" description="Polar residues" evidence="1">
    <location>
        <begin position="134"/>
        <end position="143"/>
    </location>
</feature>
<protein>
    <submittedName>
        <fullName evidence="2">Uncharacterized protein</fullName>
    </submittedName>
</protein>
<evidence type="ECO:0000313" key="2">
    <source>
        <dbReference type="EMBL" id="ACI64417.1"/>
    </source>
</evidence>
<sequence>MSSLQPRNNAAIRRRPFDSINANTLSASLARAKNGGSASSANGGGAGATSSLAAGLPVKKETKLRLLSRKGRLLSSILTTTKGRKENGPDDVSASLESPTKKIRTNDNNVSPTFSSTAYPSAATATSTTAALPRTNSNNSTDSEFTASDVVSIFRQRSNTAQDVNTVNFWNEMEDMMTIRPANPIFGEGRDDNNDGESMEEREASGARDVNTVQSSLEREIDENVGGDPLSFESSVFESDVDGFRINYVCR</sequence>
<feature type="compositionally biased region" description="Low complexity" evidence="1">
    <location>
        <begin position="32"/>
        <end position="41"/>
    </location>
</feature>
<dbReference type="AlphaFoldDB" id="B5YP92"/>
<dbReference type="EMBL" id="CP001160">
    <property type="protein sequence ID" value="ACI64417.1"/>
    <property type="molecule type" value="Genomic_DNA"/>
</dbReference>
<name>B5YP92_THAPS</name>
<feature type="compositionally biased region" description="Basic and acidic residues" evidence="1">
    <location>
        <begin position="188"/>
        <end position="206"/>
    </location>
</feature>
<organism evidence="2 3">
    <name type="scientific">Thalassiosira pseudonana</name>
    <name type="common">Marine diatom</name>
    <name type="synonym">Cyclotella nana</name>
    <dbReference type="NCBI Taxonomy" id="35128"/>
    <lineage>
        <taxon>Eukaryota</taxon>
        <taxon>Sar</taxon>
        <taxon>Stramenopiles</taxon>
        <taxon>Ochrophyta</taxon>
        <taxon>Bacillariophyta</taxon>
        <taxon>Coscinodiscophyceae</taxon>
        <taxon>Thalassiosirophycidae</taxon>
        <taxon>Thalassiosirales</taxon>
        <taxon>Thalassiosiraceae</taxon>
        <taxon>Thalassiosira</taxon>
    </lineage>
</organism>
<gene>
    <name evidence="2" type="ORF">THAPS_6699</name>
</gene>
<feature type="compositionally biased region" description="Low complexity" evidence="1">
    <location>
        <begin position="111"/>
        <end position="131"/>
    </location>
</feature>
<dbReference type="InParanoid" id="B5YP92"/>
<accession>B5YP92</accession>
<keyword evidence="3" id="KW-1185">Reference proteome</keyword>
<feature type="region of interest" description="Disordered" evidence="1">
    <location>
        <begin position="78"/>
        <end position="143"/>
    </location>
</feature>
<dbReference type="HOGENOM" id="CLU_1108978_0_0_1"/>
<dbReference type="PaxDb" id="35128-Thaps6699"/>
<feature type="region of interest" description="Disordered" evidence="1">
    <location>
        <begin position="32"/>
        <end position="51"/>
    </location>
</feature>
<dbReference type="KEGG" id="tps:THAPS_6699"/>